<organism evidence="3 4">
    <name type="scientific">Tranquillimonas alkanivorans</name>
    <dbReference type="NCBI Taxonomy" id="441119"/>
    <lineage>
        <taxon>Bacteria</taxon>
        <taxon>Pseudomonadati</taxon>
        <taxon>Pseudomonadota</taxon>
        <taxon>Alphaproteobacteria</taxon>
        <taxon>Rhodobacterales</taxon>
        <taxon>Roseobacteraceae</taxon>
        <taxon>Tranquillimonas</taxon>
    </lineage>
</organism>
<gene>
    <name evidence="3" type="ORF">SAMN04488047_106146</name>
</gene>
<sequence length="147" mass="16463">MTKIDERARDAELSHTPPGEEPPKRLLEEGSVWIMIAAPCIWALHFLLSYWAAAVWCAKLADRYDPILPVRAGVAVLTLVALAVVAWLARYAVRRYQGRLLIQEDLTEHSEAERTRFLGHATLLLCALSAAAIIFDSMPILVFDSCY</sequence>
<reference evidence="3 4" key="1">
    <citation type="submission" date="2016-10" db="EMBL/GenBank/DDBJ databases">
        <authorList>
            <person name="de Groot N.N."/>
        </authorList>
    </citation>
    <scope>NUCLEOTIDE SEQUENCE [LARGE SCALE GENOMIC DNA]</scope>
    <source>
        <strain evidence="3 4">DSM 19547</strain>
    </source>
</reference>
<dbReference type="AlphaFoldDB" id="A0A1I5QBK2"/>
<feature type="compositionally biased region" description="Basic and acidic residues" evidence="1">
    <location>
        <begin position="1"/>
        <end position="13"/>
    </location>
</feature>
<dbReference type="STRING" id="441119.SAMN04488047_106146"/>
<keyword evidence="2" id="KW-1133">Transmembrane helix</keyword>
<feature type="region of interest" description="Disordered" evidence="1">
    <location>
        <begin position="1"/>
        <end position="23"/>
    </location>
</feature>
<keyword evidence="2" id="KW-0472">Membrane</keyword>
<protein>
    <submittedName>
        <fullName evidence="3">Uncharacterized protein</fullName>
    </submittedName>
</protein>
<evidence type="ECO:0000313" key="3">
    <source>
        <dbReference type="EMBL" id="SFP43226.1"/>
    </source>
</evidence>
<keyword evidence="4" id="KW-1185">Reference proteome</keyword>
<evidence type="ECO:0000256" key="1">
    <source>
        <dbReference type="SAM" id="MobiDB-lite"/>
    </source>
</evidence>
<feature type="transmembrane region" description="Helical" evidence="2">
    <location>
        <begin position="32"/>
        <end position="52"/>
    </location>
</feature>
<dbReference type="RefSeq" id="WP_245759221.1">
    <property type="nucleotide sequence ID" value="NZ_FOXA01000006.1"/>
</dbReference>
<dbReference type="Proteomes" id="UP000199356">
    <property type="component" value="Unassembled WGS sequence"/>
</dbReference>
<proteinExistence type="predicted"/>
<evidence type="ECO:0000313" key="4">
    <source>
        <dbReference type="Proteomes" id="UP000199356"/>
    </source>
</evidence>
<keyword evidence="2" id="KW-0812">Transmembrane</keyword>
<evidence type="ECO:0000256" key="2">
    <source>
        <dbReference type="SAM" id="Phobius"/>
    </source>
</evidence>
<accession>A0A1I5QBK2</accession>
<name>A0A1I5QBK2_9RHOB</name>
<dbReference type="EMBL" id="FOXA01000006">
    <property type="protein sequence ID" value="SFP43226.1"/>
    <property type="molecule type" value="Genomic_DNA"/>
</dbReference>
<feature type="transmembrane region" description="Helical" evidence="2">
    <location>
        <begin position="117"/>
        <end position="135"/>
    </location>
</feature>
<feature type="transmembrane region" description="Helical" evidence="2">
    <location>
        <begin position="72"/>
        <end position="93"/>
    </location>
</feature>